<dbReference type="HOGENOM" id="CLU_219265_0_0_2"/>
<keyword evidence="2" id="KW-1185">Reference proteome</keyword>
<dbReference type="STRING" id="414004.CENSYa_0988"/>
<reference evidence="1 2" key="1">
    <citation type="journal article" date="2006" name="Proc. Natl. Acad. Sci. U.S.A.">
        <title>Genomic analysis of the uncultivated marine crenarchaeote Cenarchaeum symbiosum.</title>
        <authorList>
            <person name="Hallam S.J."/>
            <person name="Konstantinidis K.T."/>
            <person name="Putnam N."/>
            <person name="Schleper C."/>
            <person name="Watanabe Y."/>
            <person name="Sugahara J."/>
            <person name="Preston C."/>
            <person name="de la Torre J."/>
            <person name="Richardson P.M."/>
            <person name="DeLong E.F."/>
        </authorList>
    </citation>
    <scope>NUCLEOTIDE SEQUENCE [LARGE SCALE GENOMIC DNA]</scope>
    <source>
        <strain evidence="2">A</strain>
    </source>
</reference>
<protein>
    <submittedName>
        <fullName evidence="1">Uncharacterized protein</fullName>
    </submittedName>
</protein>
<name>A0RWA3_CENSY</name>
<dbReference type="AlphaFoldDB" id="A0RWA3"/>
<dbReference type="EnsemblBacteria" id="ABK77620">
    <property type="protein sequence ID" value="ABK77620"/>
    <property type="gene ID" value="CENSYa_0988"/>
</dbReference>
<organism evidence="1 2">
    <name type="scientific">Cenarchaeum symbiosum (strain A)</name>
    <dbReference type="NCBI Taxonomy" id="414004"/>
    <lineage>
        <taxon>Archaea</taxon>
        <taxon>Nitrososphaerota</taxon>
        <taxon>Candidatus Cenarchaeales</taxon>
        <taxon>Candidatus Cenarchaeaceae</taxon>
        <taxon>Candidatus Cenarchaeum</taxon>
    </lineage>
</organism>
<sequence>MGLKTNLLIVAPLGAAAVLVFGVAIYNTICKNTHINLFNC</sequence>
<dbReference type="EMBL" id="DP000238">
    <property type="protein sequence ID" value="ABK77620.1"/>
    <property type="molecule type" value="Genomic_DNA"/>
</dbReference>
<dbReference type="Proteomes" id="UP000000758">
    <property type="component" value="Chromosome"/>
</dbReference>
<dbReference type="KEGG" id="csy:CENSYa_0988"/>
<evidence type="ECO:0000313" key="1">
    <source>
        <dbReference type="EMBL" id="ABK77620.1"/>
    </source>
</evidence>
<proteinExistence type="predicted"/>
<evidence type="ECO:0000313" key="2">
    <source>
        <dbReference type="Proteomes" id="UP000000758"/>
    </source>
</evidence>
<accession>A0RWA3</accession>
<gene>
    <name evidence="1" type="ordered locus">CENSYa_0988</name>
</gene>